<feature type="domain" description="Right handed beta helix" evidence="1">
    <location>
        <begin position="220"/>
        <end position="385"/>
    </location>
</feature>
<dbReference type="Gene3D" id="2.160.20.10">
    <property type="entry name" value="Single-stranded right-handed beta-helix, Pectin lyase-like"/>
    <property type="match status" value="2"/>
</dbReference>
<dbReference type="InterPro" id="IPR006626">
    <property type="entry name" value="PbH1"/>
</dbReference>
<accession>A0AAE4ZD76</accession>
<dbReference type="SUPFAM" id="SSF51126">
    <property type="entry name" value="Pectin lyase-like"/>
    <property type="match status" value="1"/>
</dbReference>
<dbReference type="InterPro" id="IPR039448">
    <property type="entry name" value="Beta_helix"/>
</dbReference>
<evidence type="ECO:0000313" key="3">
    <source>
        <dbReference type="Proteomes" id="UP000702544"/>
    </source>
</evidence>
<dbReference type="SMART" id="SM00710">
    <property type="entry name" value="PbH1"/>
    <property type="match status" value="9"/>
</dbReference>
<gene>
    <name evidence="2" type="ORF">GWO12_17020</name>
</gene>
<reference evidence="2 3" key="1">
    <citation type="submission" date="2020-01" db="EMBL/GenBank/DDBJ databases">
        <title>Genomes assembled from Gulf of Kutch pelagic sediment metagenomes.</title>
        <authorList>
            <person name="Chandrashekar M."/>
            <person name="Mahajan M.S."/>
            <person name="Dave K.J."/>
            <person name="Vatsa P."/>
            <person name="Nathani N.M."/>
        </authorList>
    </citation>
    <scope>NUCLEOTIDE SEQUENCE [LARGE SCALE GENOMIC DNA]</scope>
    <source>
        <strain evidence="2">KS3-K002</strain>
    </source>
</reference>
<dbReference type="AlphaFoldDB" id="A0AAE4ZD76"/>
<comment type="caution">
    <text evidence="2">The sequence shown here is derived from an EMBL/GenBank/DDBJ whole genome shotgun (WGS) entry which is preliminary data.</text>
</comment>
<protein>
    <recommendedName>
        <fullName evidence="1">Right handed beta helix domain-containing protein</fullName>
    </recommendedName>
</protein>
<dbReference type="EMBL" id="JAACAK010000148">
    <property type="protein sequence ID" value="NIR76781.1"/>
    <property type="molecule type" value="Genomic_DNA"/>
</dbReference>
<dbReference type="Pfam" id="PF13229">
    <property type="entry name" value="Beta_helix"/>
    <property type="match status" value="1"/>
</dbReference>
<sequence length="569" mass="57725">MTTVDAGFGSVSDVADGGEAHISDTSSAFTSGDIHAFKSGGTKKSAVLYDGTFYGPVWDNGGAVYNAKHPDYGAKGDNSSDDTSALQAWIDAVEASGGVGVLPPGTYLVSLTGNGYALQVDADDVTLRLAAGASIKLADNELSGAGTGHVLQVGNGSTARSNIAILGPGRIDGNRANNSSSGDVTGSAGVAVDGPHTDVEISLDVENTVGTGIFATGVDTSNRGERLNIHSCKVNNCGEGIVWKFWDYVVVANNIASNLQATQDAFEAATADYFVIDGNVAENVPGSGIDLFGAQHGTVVGNTLHNCGTTAGASIVAGGTGGTRDTTDVVITGNEVHVNTTGNGIAVVQNTAQGNSRILIRGNDVSECEYGIHLANNPDNRVSGNVCYNNAISGIRTHGDGVVCKDNICFNNNQDNNANQGGILGTGGDRAVISGNVCYDTQGTATQDWGINLQSSVTNGVVEGNVFWGNDGGLNDGSGSGTVVRRNSGYTTENNGTATVASGTTSIAVNHGLDATPSIQDISVTPTNDPTNDVGNFWISSVGASQFTINVGADPGSGGATFAWKAAIE</sequence>
<organism evidence="2 3">
    <name type="scientific">Candidatus Kutchimonas denitrificans</name>
    <dbReference type="NCBI Taxonomy" id="3056748"/>
    <lineage>
        <taxon>Bacteria</taxon>
        <taxon>Pseudomonadati</taxon>
        <taxon>Gemmatimonadota</taxon>
        <taxon>Gemmatimonadia</taxon>
        <taxon>Candidatus Palauibacterales</taxon>
        <taxon>Candidatus Palauibacteraceae</taxon>
        <taxon>Candidatus Kutchimonas</taxon>
    </lineage>
</organism>
<evidence type="ECO:0000313" key="2">
    <source>
        <dbReference type="EMBL" id="NIR76781.1"/>
    </source>
</evidence>
<evidence type="ECO:0000259" key="1">
    <source>
        <dbReference type="Pfam" id="PF13229"/>
    </source>
</evidence>
<dbReference type="InterPro" id="IPR011050">
    <property type="entry name" value="Pectin_lyase_fold/virulence"/>
</dbReference>
<dbReference type="InterPro" id="IPR012334">
    <property type="entry name" value="Pectin_lyas_fold"/>
</dbReference>
<proteinExistence type="predicted"/>
<dbReference type="Proteomes" id="UP000702544">
    <property type="component" value="Unassembled WGS sequence"/>
</dbReference>
<name>A0AAE4ZD76_9BACT</name>